<feature type="region of interest" description="Disordered" evidence="1">
    <location>
        <begin position="1"/>
        <end position="41"/>
    </location>
</feature>
<protein>
    <recommendedName>
        <fullName evidence="5">Mid2 domain-containing protein</fullName>
    </recommendedName>
</protein>
<dbReference type="Proteomes" id="UP001576776">
    <property type="component" value="Unassembled WGS sequence"/>
</dbReference>
<evidence type="ECO:0000256" key="2">
    <source>
        <dbReference type="SAM" id="Phobius"/>
    </source>
</evidence>
<feature type="compositionally biased region" description="Polar residues" evidence="1">
    <location>
        <begin position="152"/>
        <end position="166"/>
    </location>
</feature>
<evidence type="ECO:0000256" key="1">
    <source>
        <dbReference type="SAM" id="MobiDB-lite"/>
    </source>
</evidence>
<feature type="compositionally biased region" description="Polar residues" evidence="1">
    <location>
        <begin position="18"/>
        <end position="36"/>
    </location>
</feature>
<feature type="transmembrane region" description="Helical" evidence="2">
    <location>
        <begin position="73"/>
        <end position="93"/>
    </location>
</feature>
<feature type="region of interest" description="Disordered" evidence="1">
    <location>
        <begin position="134"/>
        <end position="263"/>
    </location>
</feature>
<dbReference type="RefSeq" id="WP_413259139.1">
    <property type="nucleotide sequence ID" value="NZ_JBHFNS010000077.1"/>
</dbReference>
<sequence length="263" mass="28561">MYNDDDKRTTYNRGVNPEPNQNNYSEVPRNTETVNNIPPEEYRDGYVHGRIAERRYNEDNRVVRENNNAARGLILGIVLTSLVAIPALAYYLWRQSQEPVVAPEPVPAPVVVPSPSPEPQPTIIQERVIERNPEVQVVPVPQRETPTTTTPAPNINIEQSAPTPQATPNVNITVPPTTGQQQSPDSTQQLPANQQTENQSSTNSTQQLPSIQGSPSPGVSDSTNPNLGNQSNPTTSGDDISPDGTTTTPGTNTSPSTTNQSEQ</sequence>
<keyword evidence="2" id="KW-0812">Transmembrane</keyword>
<comment type="caution">
    <text evidence="3">The sequence shown here is derived from an EMBL/GenBank/DDBJ whole genome shotgun (WGS) entry which is preliminary data.</text>
</comment>
<feature type="compositionally biased region" description="Polar residues" evidence="1">
    <location>
        <begin position="179"/>
        <end position="233"/>
    </location>
</feature>
<evidence type="ECO:0000313" key="3">
    <source>
        <dbReference type="EMBL" id="MFB2937653.1"/>
    </source>
</evidence>
<proteinExistence type="predicted"/>
<feature type="compositionally biased region" description="Low complexity" evidence="1">
    <location>
        <begin position="134"/>
        <end position="151"/>
    </location>
</feature>
<keyword evidence="2" id="KW-1133">Transmembrane helix</keyword>
<dbReference type="EMBL" id="JBHFNS010000077">
    <property type="protein sequence ID" value="MFB2937653.1"/>
    <property type="molecule type" value="Genomic_DNA"/>
</dbReference>
<organism evidence="3 4">
    <name type="scientific">Floridaenema fluviatile BLCC-F154</name>
    <dbReference type="NCBI Taxonomy" id="3153640"/>
    <lineage>
        <taxon>Bacteria</taxon>
        <taxon>Bacillati</taxon>
        <taxon>Cyanobacteriota</taxon>
        <taxon>Cyanophyceae</taxon>
        <taxon>Oscillatoriophycideae</taxon>
        <taxon>Aerosakkonematales</taxon>
        <taxon>Aerosakkonemataceae</taxon>
        <taxon>Floridanema</taxon>
        <taxon>Floridanema fluviatile</taxon>
    </lineage>
</organism>
<reference evidence="3 4" key="1">
    <citation type="submission" date="2024-09" db="EMBL/GenBank/DDBJ databases">
        <title>Floridaenema gen nov. (Aerosakkonemataceae, Aerosakkonematales ord. nov., Cyanobacteria) from benthic tropical and subtropical fresh waters, with the description of four new species.</title>
        <authorList>
            <person name="Moretto J.A."/>
            <person name="Berthold D.E."/>
            <person name="Lefler F.W."/>
            <person name="Huang I.-S."/>
            <person name="Laughinghouse H. IV."/>
        </authorList>
    </citation>
    <scope>NUCLEOTIDE SEQUENCE [LARGE SCALE GENOMIC DNA]</scope>
    <source>
        <strain evidence="3 4">BLCC-F154</strain>
    </source>
</reference>
<name>A0ABV4YG51_9CYAN</name>
<evidence type="ECO:0008006" key="5">
    <source>
        <dbReference type="Google" id="ProtNLM"/>
    </source>
</evidence>
<keyword evidence="2" id="KW-0472">Membrane</keyword>
<feature type="compositionally biased region" description="Low complexity" evidence="1">
    <location>
        <begin position="234"/>
        <end position="263"/>
    </location>
</feature>
<feature type="compositionally biased region" description="Low complexity" evidence="1">
    <location>
        <begin position="167"/>
        <end position="178"/>
    </location>
</feature>
<keyword evidence="4" id="KW-1185">Reference proteome</keyword>
<gene>
    <name evidence="3" type="ORF">ACE1B6_20590</name>
</gene>
<evidence type="ECO:0000313" key="4">
    <source>
        <dbReference type="Proteomes" id="UP001576776"/>
    </source>
</evidence>
<accession>A0ABV4YG51</accession>